<evidence type="ECO:0000313" key="1">
    <source>
        <dbReference type="EMBL" id="OIN89713.1"/>
    </source>
</evidence>
<name>A0A1J4RQQ2_9BACT</name>
<proteinExistence type="predicted"/>
<evidence type="ECO:0000313" key="2">
    <source>
        <dbReference type="Proteomes" id="UP000183144"/>
    </source>
</evidence>
<organism evidence="1 2">
    <name type="scientific">Candidatus Beckwithbacteria bacterium CG1_02_47_37</name>
    <dbReference type="NCBI Taxonomy" id="1805034"/>
    <lineage>
        <taxon>Bacteria</taxon>
        <taxon>Candidatus Beckwithiibacteriota</taxon>
    </lineage>
</organism>
<reference evidence="1 2" key="1">
    <citation type="journal article" date="2016" name="Environ. Microbiol.">
        <title>Genomic resolution of a cold subsurface aquifer community provides metabolic insights for novel microbes adapted to high CO concentrations.</title>
        <authorList>
            <person name="Probst A.J."/>
            <person name="Castelle C.J."/>
            <person name="Singh A."/>
            <person name="Brown C.T."/>
            <person name="Anantharaman K."/>
            <person name="Sharon I."/>
            <person name="Hug L.A."/>
            <person name="Burstein D."/>
            <person name="Emerson J.B."/>
            <person name="Thomas B.C."/>
            <person name="Banfield J.F."/>
        </authorList>
    </citation>
    <scope>NUCLEOTIDE SEQUENCE [LARGE SCALE GENOMIC DNA]</scope>
    <source>
        <strain evidence="1">CG1_02_47_37</strain>
    </source>
</reference>
<comment type="caution">
    <text evidence="1">The sequence shown here is derived from an EMBL/GenBank/DDBJ whole genome shotgun (WGS) entry which is preliminary data.</text>
</comment>
<dbReference type="EMBL" id="MNUI01000018">
    <property type="protein sequence ID" value="OIN89713.1"/>
    <property type="molecule type" value="Genomic_DNA"/>
</dbReference>
<accession>A0A1J4RQQ2</accession>
<dbReference type="Proteomes" id="UP000183144">
    <property type="component" value="Unassembled WGS sequence"/>
</dbReference>
<dbReference type="STRING" id="1805034.AUJ59_00835"/>
<gene>
    <name evidence="1" type="ORF">AUJ59_00835</name>
</gene>
<sequence>MLKAKTTVEIEVDQDEIPPDWQQGLKESISSLDGTMVYFGSESKGVMKIKNIKIEENKQSLLLRNK</sequence>
<protein>
    <submittedName>
        <fullName evidence="1">Uncharacterized protein</fullName>
    </submittedName>
</protein>
<dbReference type="AlphaFoldDB" id="A0A1J4RQQ2"/>